<proteinExistence type="predicted"/>
<comment type="caution">
    <text evidence="2">The sequence shown here is derived from an EMBL/GenBank/DDBJ whole genome shotgun (WGS) entry which is preliminary data.</text>
</comment>
<dbReference type="OrthoDB" id="10370606at2759"/>
<organism evidence="2 3">
    <name type="scientific">Agrocybe chaxingu</name>
    <dbReference type="NCBI Taxonomy" id="84603"/>
    <lineage>
        <taxon>Eukaryota</taxon>
        <taxon>Fungi</taxon>
        <taxon>Dikarya</taxon>
        <taxon>Basidiomycota</taxon>
        <taxon>Agaricomycotina</taxon>
        <taxon>Agaricomycetes</taxon>
        <taxon>Agaricomycetidae</taxon>
        <taxon>Agaricales</taxon>
        <taxon>Agaricineae</taxon>
        <taxon>Strophariaceae</taxon>
        <taxon>Agrocybe</taxon>
    </lineage>
</organism>
<feature type="region of interest" description="Disordered" evidence="1">
    <location>
        <begin position="207"/>
        <end position="229"/>
    </location>
</feature>
<dbReference type="Proteomes" id="UP001148786">
    <property type="component" value="Unassembled WGS sequence"/>
</dbReference>
<evidence type="ECO:0000313" key="2">
    <source>
        <dbReference type="EMBL" id="KAJ3500757.1"/>
    </source>
</evidence>
<keyword evidence="3" id="KW-1185">Reference proteome</keyword>
<gene>
    <name evidence="2" type="ORF">NLJ89_g9650</name>
</gene>
<accession>A0A9W8JT24</accession>
<name>A0A9W8JT24_9AGAR</name>
<evidence type="ECO:0000313" key="3">
    <source>
        <dbReference type="Proteomes" id="UP001148786"/>
    </source>
</evidence>
<sequence length="385" mass="43529">MQLQHRVQIAPAVFRADLLLTISDAVVKELEARESEFFETGAVDLSALVEASQCKDDLKPKDGLYTVDYDALKFKLSQERNDSSALLHRLRKEKDTIVSLILERYTEIPCSPKALRELFPCSDAPGQLQVVRDCRSWIEDTRKFPILLKTQIKALLQEKAERDKTDTSTEGLGEHDKRKEDLKAMVQRIKNLEGSVTALVNLVNSRKTTRATESKGLNPQPPRTQMTELQQPSGMPAIAGLTDRLDQIRGDFIKHQETREADEARISELQKRVDEALNPTTEGSDPRIFGPSESFEPSALQPAINDLTLEHFPALVAKFIPDFKQYQDSDEVKRYFYQAIERALVLIHELLMSPTEGDLVPAYELEEGEIFDVESLLVQGLRGLL</sequence>
<dbReference type="EMBL" id="JANKHO010001549">
    <property type="protein sequence ID" value="KAJ3500757.1"/>
    <property type="molecule type" value="Genomic_DNA"/>
</dbReference>
<dbReference type="AlphaFoldDB" id="A0A9W8JT24"/>
<evidence type="ECO:0000256" key="1">
    <source>
        <dbReference type="SAM" id="MobiDB-lite"/>
    </source>
</evidence>
<reference evidence="2" key="1">
    <citation type="submission" date="2022-07" db="EMBL/GenBank/DDBJ databases">
        <title>Genome Sequence of Agrocybe chaxingu.</title>
        <authorList>
            <person name="Buettner E."/>
        </authorList>
    </citation>
    <scope>NUCLEOTIDE SEQUENCE</scope>
    <source>
        <strain evidence="2">MP-N11</strain>
    </source>
</reference>
<protein>
    <submittedName>
        <fullName evidence="2">Uncharacterized protein</fullName>
    </submittedName>
</protein>